<sequence>MYRLLYRPCQYLVHCGKVCYGLTCPTSHV</sequence>
<name>A0A8S5LEE2_9CAUD</name>
<accession>A0A8S5LEE2</accession>
<reference evidence="1" key="1">
    <citation type="journal article" date="2021" name="Proc. Natl. Acad. Sci. U.S.A.">
        <title>A Catalog of Tens of Thousands of Viruses from Human Metagenomes Reveals Hidden Associations with Chronic Diseases.</title>
        <authorList>
            <person name="Tisza M.J."/>
            <person name="Buck C.B."/>
        </authorList>
    </citation>
    <scope>NUCLEOTIDE SEQUENCE</scope>
    <source>
        <strain evidence="1">CtMxM32</strain>
    </source>
</reference>
<protein>
    <submittedName>
        <fullName evidence="1">Uncharacterized protein</fullName>
    </submittedName>
</protein>
<dbReference type="EMBL" id="BK014698">
    <property type="protein sequence ID" value="DAD68257.1"/>
    <property type="molecule type" value="Genomic_DNA"/>
</dbReference>
<evidence type="ECO:0000313" key="1">
    <source>
        <dbReference type="EMBL" id="DAD68257.1"/>
    </source>
</evidence>
<organism evidence="1">
    <name type="scientific">Podoviridae sp. ctMxM32</name>
    <dbReference type="NCBI Taxonomy" id="2823557"/>
    <lineage>
        <taxon>Viruses</taxon>
        <taxon>Duplodnaviria</taxon>
        <taxon>Heunggongvirae</taxon>
        <taxon>Uroviricota</taxon>
        <taxon>Caudoviricetes</taxon>
    </lineage>
</organism>
<proteinExistence type="predicted"/>